<keyword evidence="2" id="KW-0378">Hydrolase</keyword>
<reference evidence="2 3" key="1">
    <citation type="submission" date="2020-08" db="EMBL/GenBank/DDBJ databases">
        <title>Genomic Encyclopedia of Type Strains, Phase IV (KMG-IV): sequencing the most valuable type-strain genomes for metagenomic binning, comparative biology and taxonomic classification.</title>
        <authorList>
            <person name="Goeker M."/>
        </authorList>
    </citation>
    <scope>NUCLEOTIDE SEQUENCE [LARGE SCALE GENOMIC DNA]</scope>
    <source>
        <strain evidence="2 3">DSM 102234</strain>
    </source>
</reference>
<dbReference type="InterPro" id="IPR003607">
    <property type="entry name" value="HD/PDEase_dom"/>
</dbReference>
<dbReference type="Pfam" id="PF13328">
    <property type="entry name" value="HD_4"/>
    <property type="match status" value="1"/>
</dbReference>
<accession>A0A7W6H0H1</accession>
<evidence type="ECO:0000313" key="2">
    <source>
        <dbReference type="EMBL" id="MBB3993603.1"/>
    </source>
</evidence>
<keyword evidence="3" id="KW-1185">Reference proteome</keyword>
<gene>
    <name evidence="2" type="ORF">GGR95_001234</name>
</gene>
<protein>
    <submittedName>
        <fullName evidence="2">(P)ppGpp synthase/HD superfamily hydrolase</fullName>
    </submittedName>
</protein>
<comment type="caution">
    <text evidence="2">The sequence shown here is derived from an EMBL/GenBank/DDBJ whole genome shotgun (WGS) entry which is preliminary data.</text>
</comment>
<evidence type="ECO:0000259" key="1">
    <source>
        <dbReference type="SMART" id="SM00471"/>
    </source>
</evidence>
<dbReference type="InterPro" id="IPR052194">
    <property type="entry name" value="MESH1"/>
</dbReference>
<dbReference type="PANTHER" id="PTHR46246">
    <property type="entry name" value="GUANOSINE-3',5'-BIS(DIPHOSPHATE) 3'-PYROPHOSPHOHYDROLASE MESH1"/>
    <property type="match status" value="1"/>
</dbReference>
<dbReference type="PANTHER" id="PTHR46246:SF1">
    <property type="entry name" value="GUANOSINE-3',5'-BIS(DIPHOSPHATE) 3'-PYROPHOSPHOHYDROLASE MESH1"/>
    <property type="match status" value="1"/>
</dbReference>
<proteinExistence type="predicted"/>
<dbReference type="RefSeq" id="WP_184563865.1">
    <property type="nucleotide sequence ID" value="NZ_JACIEI010000003.1"/>
</dbReference>
<dbReference type="AlphaFoldDB" id="A0A7W6H0H1"/>
<evidence type="ECO:0000313" key="3">
    <source>
        <dbReference type="Proteomes" id="UP000530268"/>
    </source>
</evidence>
<feature type="domain" description="HD/PDEase" evidence="1">
    <location>
        <begin position="31"/>
        <end position="137"/>
    </location>
</feature>
<dbReference type="SUPFAM" id="SSF109604">
    <property type="entry name" value="HD-domain/PDEase-like"/>
    <property type="match status" value="1"/>
</dbReference>
<dbReference type="Proteomes" id="UP000530268">
    <property type="component" value="Unassembled WGS sequence"/>
</dbReference>
<dbReference type="Gene3D" id="1.10.3210.10">
    <property type="entry name" value="Hypothetical protein af1432"/>
    <property type="match status" value="1"/>
</dbReference>
<sequence>MNARSNADALITRAAEFAEHAHQGQFRKGENPAPYITHPAEVAQIVRDFGGDHVSIAAAWLHDALEDTPTTFTDLEHIFGSDVAAVVLEVTDDTSLPQAQRRQAQIASAPQKSVTAALVKAADQMSNVRSLRLSPPDWTDTQVQAYLEKARKIVELLPCPPLLKQAFEQETGMTAAFWEAARPSA</sequence>
<dbReference type="GO" id="GO:0008893">
    <property type="term" value="F:guanosine-3',5'-bis(diphosphate) 3'-diphosphatase activity"/>
    <property type="evidence" value="ECO:0007669"/>
    <property type="project" value="TreeGrafter"/>
</dbReference>
<name>A0A7W6H0H1_9RHOB</name>
<dbReference type="SMART" id="SM00471">
    <property type="entry name" value="HDc"/>
    <property type="match status" value="1"/>
</dbReference>
<dbReference type="EMBL" id="JACIEI010000003">
    <property type="protein sequence ID" value="MBB3993603.1"/>
    <property type="molecule type" value="Genomic_DNA"/>
</dbReference>
<organism evidence="2 3">
    <name type="scientific">Sulfitobacter undariae</name>
    <dbReference type="NCBI Taxonomy" id="1563671"/>
    <lineage>
        <taxon>Bacteria</taxon>
        <taxon>Pseudomonadati</taxon>
        <taxon>Pseudomonadota</taxon>
        <taxon>Alphaproteobacteria</taxon>
        <taxon>Rhodobacterales</taxon>
        <taxon>Roseobacteraceae</taxon>
        <taxon>Sulfitobacter</taxon>
    </lineage>
</organism>